<comment type="subcellular location">
    <subcellularLocation>
        <location evidence="2">Cytoplasm</location>
    </subcellularLocation>
    <subcellularLocation>
        <location evidence="1">Nucleus</location>
    </subcellularLocation>
</comment>
<reference evidence="6 7" key="2">
    <citation type="submission" date="2015-05" db="EMBL/GenBank/DDBJ databases">
        <title>Distinctive expansion of gene families associated with plant cell wall degradation and secondary metabolism in the genomes of grapevine trunk pathogens.</title>
        <authorList>
            <person name="Lawrence D.P."/>
            <person name="Travadon R."/>
            <person name="Rolshausen P.E."/>
            <person name="Baumgartner K."/>
        </authorList>
    </citation>
    <scope>NUCLEOTIDE SEQUENCE [LARGE SCALE GENOMIC DNA]</scope>
    <source>
        <strain evidence="6">DS831</strain>
    </source>
</reference>
<dbReference type="InterPro" id="IPR039924">
    <property type="entry name" value="ICln/Lot5/Saf5"/>
</dbReference>
<dbReference type="InterPro" id="IPR011993">
    <property type="entry name" value="PH-like_dom_sf"/>
</dbReference>
<feature type="region of interest" description="Disordered" evidence="5">
    <location>
        <begin position="210"/>
        <end position="236"/>
    </location>
</feature>
<dbReference type="GO" id="GO:0000387">
    <property type="term" value="P:spliceosomal snRNP assembly"/>
    <property type="evidence" value="ECO:0007669"/>
    <property type="project" value="TreeGrafter"/>
</dbReference>
<name>A0A0G2GGH8_9PEZI</name>
<feature type="compositionally biased region" description="Acidic residues" evidence="5">
    <location>
        <begin position="214"/>
        <end position="228"/>
    </location>
</feature>
<evidence type="ECO:0000313" key="7">
    <source>
        <dbReference type="Proteomes" id="UP000034182"/>
    </source>
</evidence>
<evidence type="ECO:0000256" key="4">
    <source>
        <dbReference type="ARBA" id="ARBA00023242"/>
    </source>
</evidence>
<accession>A0A0G2GGH8</accession>
<dbReference type="Gene3D" id="2.30.29.30">
    <property type="entry name" value="Pleckstrin-homology domain (PH domain)/Phosphotyrosine-binding domain (PTB)"/>
    <property type="match status" value="1"/>
</dbReference>
<evidence type="ECO:0000313" key="6">
    <source>
        <dbReference type="EMBL" id="KKY22733.1"/>
    </source>
</evidence>
<proteinExistence type="predicted"/>
<dbReference type="GO" id="GO:0005681">
    <property type="term" value="C:spliceosomal complex"/>
    <property type="evidence" value="ECO:0007669"/>
    <property type="project" value="TreeGrafter"/>
</dbReference>
<dbReference type="GO" id="GO:0045292">
    <property type="term" value="P:mRNA cis splicing, via spliceosome"/>
    <property type="evidence" value="ECO:0007669"/>
    <property type="project" value="TreeGrafter"/>
</dbReference>
<evidence type="ECO:0000256" key="2">
    <source>
        <dbReference type="ARBA" id="ARBA00004496"/>
    </source>
</evidence>
<sequence>MPFEKLTTAPTAADFTSLEEHQSQTPGTFFGAKAVLHLHSPDTQLVVSQADLEGQSLFPDLRAASAAGTNGATHNGESGDTQLVIPGLDVWVTSQYVTLYLTSFANTDLRVRLLTIVQKSNRNLLIFSPTTSTGVSVPYPDITLHAIQRLSVPGSTDTTQGLYMQLALNASDFTADDDLQTLEITLIPSASSTSAITDLFAAVTACADLNPDPADSDSEAEDGGDDDIQIGGGLPGAGGWITSDNIHEHLDAEGNFVGFGGGALGAGAGTVRTREEDAGVADEEAGQDGEGGAAAGGEEAKWRRTE</sequence>
<dbReference type="GO" id="GO:0005829">
    <property type="term" value="C:cytosol"/>
    <property type="evidence" value="ECO:0007669"/>
    <property type="project" value="TreeGrafter"/>
</dbReference>
<protein>
    <submittedName>
        <fullName evidence="6">Putative benzoylformate decarboxylase</fullName>
    </submittedName>
</protein>
<gene>
    <name evidence="6" type="ORF">UCDDS831_g03448</name>
</gene>
<reference evidence="6 7" key="1">
    <citation type="submission" date="2015-03" db="EMBL/GenBank/DDBJ databases">
        <authorList>
            <person name="Morales-Cruz A."/>
            <person name="Amrine K.C."/>
            <person name="Cantu D."/>
        </authorList>
    </citation>
    <scope>NUCLEOTIDE SEQUENCE [LARGE SCALE GENOMIC DNA]</scope>
    <source>
        <strain evidence="6">DS831</strain>
    </source>
</reference>
<dbReference type="EMBL" id="LAQI01000073">
    <property type="protein sequence ID" value="KKY22733.1"/>
    <property type="molecule type" value="Genomic_DNA"/>
</dbReference>
<dbReference type="Pfam" id="PF03517">
    <property type="entry name" value="Voldacs"/>
    <property type="match status" value="1"/>
</dbReference>
<comment type="caution">
    <text evidence="6">The sequence shown here is derived from an EMBL/GenBank/DDBJ whole genome shotgun (WGS) entry which is preliminary data.</text>
</comment>
<dbReference type="GO" id="GO:0034715">
    <property type="term" value="C:pICln-Sm protein complex"/>
    <property type="evidence" value="ECO:0007669"/>
    <property type="project" value="TreeGrafter"/>
</dbReference>
<dbReference type="AlphaFoldDB" id="A0A0G2GGH8"/>
<dbReference type="PANTHER" id="PTHR21399">
    <property type="entry name" value="CHLORIDE CONDUCTANCE REGULATORY PROTEIN ICLN"/>
    <property type="match status" value="1"/>
</dbReference>
<keyword evidence="3" id="KW-0963">Cytoplasm</keyword>
<keyword evidence="4" id="KW-0539">Nucleus</keyword>
<evidence type="ECO:0000256" key="5">
    <source>
        <dbReference type="SAM" id="MobiDB-lite"/>
    </source>
</evidence>
<feature type="compositionally biased region" description="Acidic residues" evidence="5">
    <location>
        <begin position="278"/>
        <end position="287"/>
    </location>
</feature>
<feature type="region of interest" description="Disordered" evidence="5">
    <location>
        <begin position="267"/>
        <end position="306"/>
    </location>
</feature>
<evidence type="ECO:0000256" key="1">
    <source>
        <dbReference type="ARBA" id="ARBA00004123"/>
    </source>
</evidence>
<dbReference type="PANTHER" id="PTHR21399:SF0">
    <property type="entry name" value="METHYLOSOME SUBUNIT PICLN"/>
    <property type="match status" value="1"/>
</dbReference>
<dbReference type="Proteomes" id="UP000034182">
    <property type="component" value="Unassembled WGS sequence"/>
</dbReference>
<evidence type="ECO:0000256" key="3">
    <source>
        <dbReference type="ARBA" id="ARBA00022490"/>
    </source>
</evidence>
<organism evidence="6 7">
    <name type="scientific">Diplodia seriata</name>
    <dbReference type="NCBI Taxonomy" id="420778"/>
    <lineage>
        <taxon>Eukaryota</taxon>
        <taxon>Fungi</taxon>
        <taxon>Dikarya</taxon>
        <taxon>Ascomycota</taxon>
        <taxon>Pezizomycotina</taxon>
        <taxon>Dothideomycetes</taxon>
        <taxon>Dothideomycetes incertae sedis</taxon>
        <taxon>Botryosphaeriales</taxon>
        <taxon>Botryosphaeriaceae</taxon>
        <taxon>Diplodia</taxon>
    </lineage>
</organism>